<evidence type="ECO:0000313" key="3">
    <source>
        <dbReference type="EMBL" id="AIX28375.1"/>
    </source>
</evidence>
<dbReference type="PANTHER" id="PTHR40903:SF1">
    <property type="entry name" value="HYPHALLY REGULATED CELL WALL PROTEIN 3"/>
    <property type="match status" value="1"/>
</dbReference>
<dbReference type="PROSITE" id="PS51820">
    <property type="entry name" value="PA14"/>
    <property type="match status" value="1"/>
</dbReference>
<dbReference type="InterPro" id="IPR037524">
    <property type="entry name" value="PA14/GLEYA"/>
</dbReference>
<dbReference type="PANTHER" id="PTHR40903">
    <property type="entry name" value="GLYCINE-RICH CELL WALL STRUCTURAL PROTEIN 1-LIKE"/>
    <property type="match status" value="1"/>
</dbReference>
<reference evidence="3 4" key="1">
    <citation type="submission" date="2013-12" db="EMBL/GenBank/DDBJ databases">
        <title>Ecological redundancy of diverse viral populations within a natural community.</title>
        <authorList>
            <person name="Gregory A.C."/>
            <person name="LaButti K."/>
            <person name="Copeland A."/>
            <person name="Woyke T."/>
            <person name="Sullivan M.B."/>
        </authorList>
    </citation>
    <scope>NUCLEOTIDE SEQUENCE [LARGE SCALE GENOMIC DNA]</scope>
    <source>
        <strain evidence="3">Syn7803US23</strain>
    </source>
</reference>
<accession>A0A0E3FJV1</accession>
<feature type="compositionally biased region" description="Gly residues" evidence="1">
    <location>
        <begin position="183"/>
        <end position="199"/>
    </location>
</feature>
<proteinExistence type="predicted"/>
<evidence type="ECO:0000256" key="1">
    <source>
        <dbReference type="SAM" id="MobiDB-lite"/>
    </source>
</evidence>
<gene>
    <name evidence="3" type="ORF">Syn7803US23_31</name>
</gene>
<feature type="region of interest" description="Disordered" evidence="1">
    <location>
        <begin position="74"/>
        <end position="109"/>
    </location>
</feature>
<feature type="region of interest" description="Disordered" evidence="1">
    <location>
        <begin position="166"/>
        <end position="199"/>
    </location>
</feature>
<keyword evidence="4" id="KW-1185">Reference proteome</keyword>
<feature type="compositionally biased region" description="Polar residues" evidence="1">
    <location>
        <begin position="166"/>
        <end position="182"/>
    </location>
</feature>
<dbReference type="EMBL" id="KJ019089">
    <property type="protein sequence ID" value="AIX28375.1"/>
    <property type="molecule type" value="Genomic_DNA"/>
</dbReference>
<organism evidence="3 4">
    <name type="scientific">Synechococcus phage ACG-2014j</name>
    <dbReference type="NCBI Taxonomy" id="1493514"/>
    <lineage>
        <taxon>Viruses</taxon>
        <taxon>Duplodnaviria</taxon>
        <taxon>Heunggongvirae</taxon>
        <taxon>Uroviricota</taxon>
        <taxon>Caudoviricetes</taxon>
        <taxon>Pantevenvirales</taxon>
        <taxon>Kyanoviridae</taxon>
        <taxon>Potamoivirus</taxon>
        <taxon>Potamoivirus tusconj</taxon>
    </lineage>
</organism>
<sequence length="1861" mass="191131">MATTQTFTSSTTYAIPSDAANVTYIIHGGKGGRGGNGFEPPSTFYSGAVGGQGQKISGTLTGVVGSTLTLTMGGNGSNHTGQTNSGANGGGGYWNGGRGGNDENTPYPAFGNSNPGGGGGGATAIRIGTTVLAGAGGGGGGGAVHEFSSISGNSIGKTSTTLVTNASTGSNGSAGQAGRSYSNGGGGGGGGGWGDPPNGDGGFAFGSGFKTSGDGGYGGGGYYNTSYNSGAATLETSSSNSSFVTISYEDQIVTEDFDWTTRSPQIGNIIGSQGSDPNNQWTTFLTNTNVGGYEPEGTTVTRSIEWKVDFNNTGRQIFNTAVDDDADVYIDNVLQFSLNTYNANTSLTTADIISAGEHTIRIEHVNNGGPYGVAMDWTGYIPPVPPTVSLTATDYSTPPNNITSIYKGQSLRLTYSATGEGITSNTFTATANGVVTNPIPSVGNSGVYFPAPTVTTTYTYTATNPYGTSTTSVTVTVLNDLPVVSLTSNDANNTILRGESVILTWSATANVAISSTTMTGVANPGLNGSVTVSPTTTTTYTFRATNPSGTTTTTITIVVNILAPTVSLSSDDPDDTIIVGDSVILTWAASGFDITNTTMTGVTNPGNLGSVAVSPTTTTTYTFTATNSTGTSTASRTITVPVKPQIVVTANASSIVSGQSVNINWNTTGDANVVNWTSGTPGITNNSINGTATVSPTNSTQYCAIASGPGGISDTQCVAINVTPPPGPATDSNTTYTSDATVIIPSYAINVTADIAAASGGKGGTDANGSAGSGGSGRRALLTFNDYTARTFTLRIGFIGGSGFGCVANSGAGSRGSSNVATGGFGGRSGPQGCSGGGGGGGGATAVYDSVKNGYVAIAGGGGGGGGASWNRNATNGGAGTGMFTGNINSISGGSTGSSCPTDGGGGGGGGGGASGGSGGAFGLDNNYGGRGGNGGRSAYDSSYCSFTNNTGTSNFGNGFVIVKWNIGAPTIDSFTINPSPIIAGEKATLTWTSTNSLFGSINNGVNAVNVPNGSIDVYPPDDRTYTLTVTGYGGLTDTATVSIVVYIPPVIIISTNKIEMMLGSVANLSWVTTGDADNIVWVSGGITNSNLSSNSNVSPTTTTSYAAYVSGLGGTSDVSSVSVVVYYFPTVEVDYPTNILYGQQGNIEVTTRYATESVTITPTYTYDFVGSTTASAANLSVNDSAESTGIENTDIYTTTIPYDDRGPLSVTYVVRATGKLGTFQEEVITIPIIIDDTPDNLNIPESVDLIKDQQPIYTPPDVEVLTDLLLIDDVDIKVEVKSDYPIQIDLNQQNEWYDIRQIGTPPYVQGSSVGGNSLPTESGVYLIKPNSDPVSIDEEFNVKSSNITAVDFAKLVTCVSVIDETNNSYYNNQSNLNNVWAGSAIIGGAVNNRRGFRTAFPYRTFYILDPQASGQGGIDVPTAYPADPNAIGPIRVNRDEGNAGNRSDWFAICNFGSLPYGTIVSIWIDISGSMRLSTVQASYNYFLTRCANAGIEIVLSLSAAGERYIEGHIVYLPPSANFTVNNTTNIVTIIQGQSVTLDWVAFGDLNTLNIAPGVLSNATTFSNFVSSAVVFPQSNTTYLLTATGPAGSTTRQVTVNVLIPPTLQISANKTTIIVGTCANISWGYTGDASTITWTTGTITNGNLTSSSQVCPTDTTTYCAFLDGVAGQSPVTCITINVKQIPTASLTVPNEVDYGNNFNIQYNTQYANTSISITPTYTYLNGTTTTGTSINRTPATGAELGDPDSQTKANGTVPITVPWSNFGPSQISFSIDVVGEGGTANDVKLTTVNIDQTPDNLNIPDSDELLKDQEPVFSPEGDILSELILIDDIDVDIEIKANYPIKVDTNQENDYKDVRQL</sequence>
<protein>
    <submittedName>
        <fullName evidence="3">Virion structural protein</fullName>
    </submittedName>
</protein>
<dbReference type="Proteomes" id="UP000185285">
    <property type="component" value="Segment"/>
</dbReference>
<dbReference type="Gene3D" id="2.60.120.260">
    <property type="entry name" value="Galactose-binding domain-like"/>
    <property type="match status" value="1"/>
</dbReference>
<feature type="domain" description="PA14" evidence="2">
    <location>
        <begin position="247"/>
        <end position="392"/>
    </location>
</feature>
<name>A0A0E3FJV1_9CAUD</name>
<evidence type="ECO:0000259" key="2">
    <source>
        <dbReference type="PROSITE" id="PS51820"/>
    </source>
</evidence>
<evidence type="ECO:0000313" key="4">
    <source>
        <dbReference type="Proteomes" id="UP000185285"/>
    </source>
</evidence>
<feature type="compositionally biased region" description="Gly residues" evidence="1">
    <location>
        <begin position="87"/>
        <end position="99"/>
    </location>
</feature>